<dbReference type="PROSITE" id="PS51397">
    <property type="entry name" value="WLM"/>
    <property type="match status" value="1"/>
</dbReference>
<dbReference type="OrthoDB" id="261960at2759"/>
<gene>
    <name evidence="7" type="ORF">CPB83DRAFT_848318</name>
</gene>
<feature type="domain" description="RanBP2-type" evidence="5">
    <location>
        <begin position="289"/>
        <end position="318"/>
    </location>
</feature>
<accession>A0A9P6EN78</accession>
<protein>
    <submittedName>
        <fullName evidence="7">WLM domain-containing protein</fullName>
    </submittedName>
</protein>
<keyword evidence="2 4" id="KW-0863">Zinc-finger</keyword>
<dbReference type="Gene3D" id="4.10.1060.10">
    <property type="entry name" value="Zinc finger, RanBP2-type"/>
    <property type="match status" value="1"/>
</dbReference>
<evidence type="ECO:0000259" key="6">
    <source>
        <dbReference type="PROSITE" id="PS51397"/>
    </source>
</evidence>
<dbReference type="EMBL" id="MU157833">
    <property type="protein sequence ID" value="KAF9532087.1"/>
    <property type="molecule type" value="Genomic_DNA"/>
</dbReference>
<name>A0A9P6EN78_9AGAR</name>
<dbReference type="InterPro" id="IPR053000">
    <property type="entry name" value="WSS1-like_metalloprotease"/>
</dbReference>
<feature type="domain" description="RanBP2-type" evidence="5">
    <location>
        <begin position="228"/>
        <end position="257"/>
    </location>
</feature>
<evidence type="ECO:0000256" key="1">
    <source>
        <dbReference type="ARBA" id="ARBA00022723"/>
    </source>
</evidence>
<dbReference type="InterPro" id="IPR001876">
    <property type="entry name" value="Znf_RanBP2"/>
</dbReference>
<dbReference type="InterPro" id="IPR013536">
    <property type="entry name" value="WLM_dom"/>
</dbReference>
<dbReference type="SMART" id="SM00547">
    <property type="entry name" value="ZnF_RBZ"/>
    <property type="match status" value="2"/>
</dbReference>
<dbReference type="InterPro" id="IPR036443">
    <property type="entry name" value="Znf_RanBP2_sf"/>
</dbReference>
<dbReference type="PANTHER" id="PTHR46622">
    <property type="entry name" value="DNA-DEPENDENT METALLOPROTEASE WSS1"/>
    <property type="match status" value="1"/>
</dbReference>
<evidence type="ECO:0000256" key="2">
    <source>
        <dbReference type="ARBA" id="ARBA00022771"/>
    </source>
</evidence>
<feature type="domain" description="WLM" evidence="6">
    <location>
        <begin position="1"/>
        <end position="150"/>
    </location>
</feature>
<dbReference type="Pfam" id="PF00641">
    <property type="entry name" value="Zn_ribbon_RanBP"/>
    <property type="match status" value="2"/>
</dbReference>
<dbReference type="Proteomes" id="UP000807306">
    <property type="component" value="Unassembled WGS sequence"/>
</dbReference>
<keyword evidence="8" id="KW-1185">Reference proteome</keyword>
<dbReference type="PROSITE" id="PS50199">
    <property type="entry name" value="ZF_RANBP2_2"/>
    <property type="match status" value="2"/>
</dbReference>
<evidence type="ECO:0000256" key="4">
    <source>
        <dbReference type="PROSITE-ProRule" id="PRU00322"/>
    </source>
</evidence>
<dbReference type="GO" id="GO:0006281">
    <property type="term" value="P:DNA repair"/>
    <property type="evidence" value="ECO:0007669"/>
    <property type="project" value="TreeGrafter"/>
</dbReference>
<comment type="caution">
    <text evidence="7">The sequence shown here is derived from an EMBL/GenBank/DDBJ whole genome shotgun (WGS) entry which is preliminary data.</text>
</comment>
<dbReference type="GO" id="GO:0008270">
    <property type="term" value="F:zinc ion binding"/>
    <property type="evidence" value="ECO:0007669"/>
    <property type="project" value="UniProtKB-KW"/>
</dbReference>
<reference evidence="7" key="1">
    <citation type="submission" date="2020-11" db="EMBL/GenBank/DDBJ databases">
        <authorList>
            <consortium name="DOE Joint Genome Institute"/>
            <person name="Ahrendt S."/>
            <person name="Riley R."/>
            <person name="Andreopoulos W."/>
            <person name="Labutti K."/>
            <person name="Pangilinan J."/>
            <person name="Ruiz-Duenas F.J."/>
            <person name="Barrasa J.M."/>
            <person name="Sanchez-Garcia M."/>
            <person name="Camarero S."/>
            <person name="Miyauchi S."/>
            <person name="Serrano A."/>
            <person name="Linde D."/>
            <person name="Babiker R."/>
            <person name="Drula E."/>
            <person name="Ayuso-Fernandez I."/>
            <person name="Pacheco R."/>
            <person name="Padilla G."/>
            <person name="Ferreira P."/>
            <person name="Barriuso J."/>
            <person name="Kellner H."/>
            <person name="Castanera R."/>
            <person name="Alfaro M."/>
            <person name="Ramirez L."/>
            <person name="Pisabarro A.G."/>
            <person name="Kuo A."/>
            <person name="Tritt A."/>
            <person name="Lipzen A."/>
            <person name="He G."/>
            <person name="Yan M."/>
            <person name="Ng V."/>
            <person name="Cullen D."/>
            <person name="Martin F."/>
            <person name="Rosso M.-N."/>
            <person name="Henrissat B."/>
            <person name="Hibbett D."/>
            <person name="Martinez A.T."/>
            <person name="Grigoriev I.V."/>
        </authorList>
    </citation>
    <scope>NUCLEOTIDE SEQUENCE</scope>
    <source>
        <strain evidence="7">CBS 506.95</strain>
    </source>
</reference>
<keyword evidence="1" id="KW-0479">Metal-binding</keyword>
<dbReference type="AlphaFoldDB" id="A0A9P6EN78"/>
<keyword evidence="3" id="KW-0862">Zinc</keyword>
<sequence>MNCHNLRDPLDINGGQKILVRLRYAGSSDAFLPQEQVVGTMLHELTHNVHGPHDDKFYKFLAGLQDEYDDLQRSGYAGEGFYSEGKRLGGVTHNLPPHLARAKALEAAEKRRQNAAILAGGGQKLGSALGRNYGLSPRELAARAAEQRIKDDRSCASGVSAEKEAEKAANASIESKVIDLTKDDSEHMGFWPDDSYSDVIIVDDVRPPASSSSSTTRTSKPITAASTSADDWSCTQCTLLNYSSTSRCSLCEASRPAKVTPTTKTTRAVVPPRVNPPIKRPLDRPKVVQPLEWICPACTLSNSHEFWSCAACETIKVQS</sequence>
<dbReference type="SUPFAM" id="SSF90209">
    <property type="entry name" value="Ran binding protein zinc finger-like"/>
    <property type="match status" value="1"/>
</dbReference>
<dbReference type="GO" id="GO:0008237">
    <property type="term" value="F:metallopeptidase activity"/>
    <property type="evidence" value="ECO:0007669"/>
    <property type="project" value="TreeGrafter"/>
</dbReference>
<dbReference type="Pfam" id="PF08325">
    <property type="entry name" value="WLM"/>
    <property type="match status" value="1"/>
</dbReference>
<organism evidence="7 8">
    <name type="scientific">Crepidotus variabilis</name>
    <dbReference type="NCBI Taxonomy" id="179855"/>
    <lineage>
        <taxon>Eukaryota</taxon>
        <taxon>Fungi</taxon>
        <taxon>Dikarya</taxon>
        <taxon>Basidiomycota</taxon>
        <taxon>Agaricomycotina</taxon>
        <taxon>Agaricomycetes</taxon>
        <taxon>Agaricomycetidae</taxon>
        <taxon>Agaricales</taxon>
        <taxon>Agaricineae</taxon>
        <taxon>Crepidotaceae</taxon>
        <taxon>Crepidotus</taxon>
    </lineage>
</organism>
<evidence type="ECO:0000313" key="7">
    <source>
        <dbReference type="EMBL" id="KAF9532087.1"/>
    </source>
</evidence>
<dbReference type="PANTHER" id="PTHR46622:SF1">
    <property type="entry name" value="DNA-DEPENDENT METALLOPROTEASE WSS1"/>
    <property type="match status" value="1"/>
</dbReference>
<dbReference type="GO" id="GO:0005634">
    <property type="term" value="C:nucleus"/>
    <property type="evidence" value="ECO:0007669"/>
    <property type="project" value="TreeGrafter"/>
</dbReference>
<proteinExistence type="predicted"/>
<dbReference type="PROSITE" id="PS01358">
    <property type="entry name" value="ZF_RANBP2_1"/>
    <property type="match status" value="2"/>
</dbReference>
<evidence type="ECO:0000313" key="8">
    <source>
        <dbReference type="Proteomes" id="UP000807306"/>
    </source>
</evidence>
<evidence type="ECO:0000256" key="3">
    <source>
        <dbReference type="ARBA" id="ARBA00022833"/>
    </source>
</evidence>
<evidence type="ECO:0000259" key="5">
    <source>
        <dbReference type="PROSITE" id="PS50199"/>
    </source>
</evidence>